<reference evidence="2 3" key="1">
    <citation type="submission" date="2018-09" db="EMBL/GenBank/DDBJ databases">
        <title>Profundibacter amoris BAR1 gen. nov., sp. nov., a new member of the Roseobacter clade isolated at Lokis Castle Vent Field on the Arctic Mid-Oceanic Ridge.</title>
        <authorList>
            <person name="Le Moine Bauer S."/>
            <person name="Sjoeberg A.G."/>
            <person name="L'Haridon S."/>
            <person name="Stokke R."/>
            <person name="Roalkvam I."/>
            <person name="Steen I.H."/>
            <person name="Dahle H."/>
        </authorList>
    </citation>
    <scope>NUCLEOTIDE SEQUENCE [LARGE SCALE GENOMIC DNA]</scope>
    <source>
        <strain evidence="2 3">BAR1</strain>
    </source>
</reference>
<dbReference type="EMBL" id="CP032125">
    <property type="protein sequence ID" value="AXX97827.1"/>
    <property type="molecule type" value="Genomic_DNA"/>
</dbReference>
<evidence type="ECO:0000313" key="3">
    <source>
        <dbReference type="Proteomes" id="UP000261704"/>
    </source>
</evidence>
<dbReference type="Proteomes" id="UP000261704">
    <property type="component" value="Chromosome"/>
</dbReference>
<keyword evidence="1" id="KW-1133">Transmembrane helix</keyword>
<keyword evidence="3" id="KW-1185">Reference proteome</keyword>
<organism evidence="2 3">
    <name type="scientific">Profundibacter amoris</name>
    <dbReference type="NCBI Taxonomy" id="2171755"/>
    <lineage>
        <taxon>Bacteria</taxon>
        <taxon>Pseudomonadati</taxon>
        <taxon>Pseudomonadota</taxon>
        <taxon>Alphaproteobacteria</taxon>
        <taxon>Rhodobacterales</taxon>
        <taxon>Paracoccaceae</taxon>
        <taxon>Profundibacter</taxon>
    </lineage>
</organism>
<protein>
    <submittedName>
        <fullName evidence="2">Uncharacterized protein</fullName>
    </submittedName>
</protein>
<gene>
    <name evidence="2" type="ORF">BAR1_07725</name>
</gene>
<accession>A0A347UG49</accession>
<dbReference type="RefSeq" id="WP_118942484.1">
    <property type="nucleotide sequence ID" value="NZ_CP032125.1"/>
</dbReference>
<sequence length="85" mass="9810">MKPRFFRLSFFYWILVPLALYGGFVTVGLPHVIWSYEFVDNGNAYDPFRARHYTSCTFWGPYGVHTVPASNGRCGYVAFFKEGGR</sequence>
<keyword evidence="1" id="KW-0472">Membrane</keyword>
<proteinExistence type="predicted"/>
<dbReference type="AlphaFoldDB" id="A0A347UG49"/>
<dbReference type="KEGG" id="pamo:BAR1_07725"/>
<feature type="transmembrane region" description="Helical" evidence="1">
    <location>
        <begin position="12"/>
        <end position="33"/>
    </location>
</feature>
<keyword evidence="1" id="KW-0812">Transmembrane</keyword>
<evidence type="ECO:0000313" key="2">
    <source>
        <dbReference type="EMBL" id="AXX97827.1"/>
    </source>
</evidence>
<dbReference type="OrthoDB" id="7873712at2"/>
<evidence type="ECO:0000256" key="1">
    <source>
        <dbReference type="SAM" id="Phobius"/>
    </source>
</evidence>
<name>A0A347UG49_9RHOB</name>